<keyword evidence="4" id="KW-1185">Reference proteome</keyword>
<evidence type="ECO:0000313" key="3">
    <source>
        <dbReference type="EMBL" id="BAC53416.1"/>
    </source>
</evidence>
<dbReference type="PhylomeDB" id="Q89BJ7"/>
<feature type="compositionally biased region" description="Low complexity" evidence="1">
    <location>
        <begin position="483"/>
        <end position="497"/>
    </location>
</feature>
<feature type="region of interest" description="Disordered" evidence="1">
    <location>
        <begin position="598"/>
        <end position="629"/>
    </location>
</feature>
<dbReference type="HOGENOM" id="CLU_018712_0_0_5"/>
<dbReference type="GO" id="GO:0006508">
    <property type="term" value="P:proteolysis"/>
    <property type="evidence" value="ECO:0007669"/>
    <property type="project" value="InterPro"/>
</dbReference>
<dbReference type="InParanoid" id="Q89BJ7"/>
<dbReference type="InterPro" id="IPR011600">
    <property type="entry name" value="Pept_C14_caspase"/>
</dbReference>
<protein>
    <submittedName>
        <fullName evidence="3">Blr8151 protein</fullName>
    </submittedName>
</protein>
<feature type="region of interest" description="Disordered" evidence="1">
    <location>
        <begin position="1"/>
        <end position="26"/>
    </location>
</feature>
<dbReference type="Pfam" id="PF00656">
    <property type="entry name" value="Peptidase_C14"/>
    <property type="match status" value="1"/>
</dbReference>
<dbReference type="SUPFAM" id="SSF52129">
    <property type="entry name" value="Caspase-like"/>
    <property type="match status" value="1"/>
</dbReference>
<dbReference type="InterPro" id="IPR001309">
    <property type="entry name" value="Pept_C14_p20"/>
</dbReference>
<dbReference type="eggNOG" id="COG4249">
    <property type="taxonomic scope" value="Bacteria"/>
</dbReference>
<evidence type="ECO:0000256" key="1">
    <source>
        <dbReference type="SAM" id="MobiDB-lite"/>
    </source>
</evidence>
<dbReference type="InterPro" id="IPR052039">
    <property type="entry name" value="Caspase-related_regulators"/>
</dbReference>
<organism evidence="3 4">
    <name type="scientific">Bradyrhizobium diazoefficiens (strain JCM 10833 / BCRC 13528 / IAM 13628 / NBRC 14792 / USDA 110)</name>
    <dbReference type="NCBI Taxonomy" id="224911"/>
    <lineage>
        <taxon>Bacteria</taxon>
        <taxon>Pseudomonadati</taxon>
        <taxon>Pseudomonadota</taxon>
        <taxon>Alphaproteobacteria</taxon>
        <taxon>Hyphomicrobiales</taxon>
        <taxon>Nitrobacteraceae</taxon>
        <taxon>Bradyrhizobium</taxon>
    </lineage>
</organism>
<feature type="region of interest" description="Disordered" evidence="1">
    <location>
        <begin position="468"/>
        <end position="501"/>
    </location>
</feature>
<dbReference type="PROSITE" id="PS50208">
    <property type="entry name" value="CASPASE_P20"/>
    <property type="match status" value="1"/>
</dbReference>
<accession>Q89BJ7</accession>
<feature type="compositionally biased region" description="Basic and acidic residues" evidence="1">
    <location>
        <begin position="17"/>
        <end position="26"/>
    </location>
</feature>
<dbReference type="EMBL" id="BA000040">
    <property type="protein sequence ID" value="BAC53416.1"/>
    <property type="molecule type" value="Genomic_DNA"/>
</dbReference>
<dbReference type="GO" id="GO:0004197">
    <property type="term" value="F:cysteine-type endopeptidase activity"/>
    <property type="evidence" value="ECO:0007669"/>
    <property type="project" value="InterPro"/>
</dbReference>
<sequence>MAAGATRAPLRRHRRQHAEGLSDQHHRSNTCLSAGSAYAAHVMFGAAMGAFRWFSLLFVVWLTCGSAHAERRVALVIGNSAYKSVPRLANPVNDAALVGGMFKKAGFDSVDVKLDLSVVDMRKALREFAGKAREAEVAVIYYAGHGIELDGNNYLIPTDAALETDNDVFDEAFPLDRVLFAIEPAKQLRLVILDACRDNPFAKTMKRTVAARAIGRGLAKVEPTSSNTMIAYAAKAGSTASDGDSKNSPFAAALVERLPTPGLDLRKAFGFVRDDVLKNTGYKQEPYVYGSLGGDDVPLVQAKPAAASGPQASPDDAVRRDYELALQIGTREVWTAFLAKYADGFYASLAKGQLNRIAAEETRAAAADKARQAEDEKARLAAERARKAEQDRAAAAAKAAEDARIAAEKAKQVEEAKAAAAEQRRKEAEAAAAKALADKQAAEKALADKQAADKAAAEKAAAELAAKKAAEKPEGAGGEQKVAALAPPSAQPAMSPQEVAKSVQSELRRVGCLTASADGDWNATSQRSLTLFNKYAGTKLDAKLASFDALDAIKAKPGRVCPLVCDHGFRADGDACVKITCRAGSRVNDDNECEKIPERKPTAARENAKGRDEQRKQVESAPTKPQSTGQMVCNAAGCRPVRPGCKLGYARSGQGVTVAEGTREVCN</sequence>
<feature type="domain" description="Caspase family p20" evidence="2">
    <location>
        <begin position="70"/>
        <end position="200"/>
    </location>
</feature>
<dbReference type="EnsemblBacteria" id="BAC53416">
    <property type="protein sequence ID" value="BAC53416"/>
    <property type="gene ID" value="BAC53416"/>
</dbReference>
<dbReference type="PANTHER" id="PTHR22576:SF37">
    <property type="entry name" value="MUCOSA-ASSOCIATED LYMPHOID TISSUE LYMPHOMA TRANSLOCATION PROTEIN 1"/>
    <property type="match status" value="1"/>
</dbReference>
<reference evidence="4" key="1">
    <citation type="journal article" date="2002" name="DNA Res.">
        <title>Complete genomic sequence of nitrogen-fixing symbiotic bacterium Bradyrhizobium japonicum USDA110.</title>
        <authorList>
            <person name="Kaneko T."/>
            <person name="Nakamura Y."/>
            <person name="Sato S."/>
            <person name="Minamisawa K."/>
            <person name="Uchiumi T."/>
            <person name="Sasamoto S."/>
            <person name="Watanabe A."/>
            <person name="Idesawa K."/>
            <person name="Iriguchi M."/>
            <person name="Kawashima K."/>
            <person name="Kohara M."/>
            <person name="Matsumoto M."/>
            <person name="Shimpo S."/>
            <person name="Tsuruoka H."/>
            <person name="Wada T."/>
            <person name="Yamada M."/>
            <person name="Tabata S."/>
        </authorList>
    </citation>
    <scope>NUCLEOTIDE SEQUENCE [LARGE SCALE GENOMIC DNA]</scope>
    <source>
        <strain evidence="4">JCM 10833 / BCRC 13528 / IAM 13628 / NBRC 14792 / USDA 110</strain>
    </source>
</reference>
<dbReference type="STRING" id="224911.AAV28_38450"/>
<feature type="compositionally biased region" description="Basic and acidic residues" evidence="1">
    <location>
        <begin position="598"/>
        <end position="618"/>
    </location>
</feature>
<dbReference type="OrthoDB" id="9816009at2"/>
<gene>
    <name evidence="3" type="ordered locus">blr8151</name>
</gene>
<dbReference type="PATRIC" id="fig|224911.5.peg.8387"/>
<evidence type="ECO:0000259" key="2">
    <source>
        <dbReference type="PROSITE" id="PS50208"/>
    </source>
</evidence>
<evidence type="ECO:0000313" key="4">
    <source>
        <dbReference type="Proteomes" id="UP000002526"/>
    </source>
</evidence>
<dbReference type="InterPro" id="IPR029030">
    <property type="entry name" value="Caspase-like_dom_sf"/>
</dbReference>
<dbReference type="AlphaFoldDB" id="Q89BJ7"/>
<dbReference type="Gene3D" id="3.40.50.1460">
    <property type="match status" value="1"/>
</dbReference>
<dbReference type="KEGG" id="bja:blr8151"/>
<dbReference type="PANTHER" id="PTHR22576">
    <property type="entry name" value="MUCOSA ASSOCIATED LYMPHOID TISSUE LYMPHOMA TRANSLOCATION PROTEIN 1/PARACASPASE"/>
    <property type="match status" value="1"/>
</dbReference>
<dbReference type="Proteomes" id="UP000002526">
    <property type="component" value="Chromosome"/>
</dbReference>
<proteinExistence type="predicted"/>
<name>Q89BJ7_BRADU</name>